<dbReference type="InterPro" id="IPR050245">
    <property type="entry name" value="PrsA_foldase"/>
</dbReference>
<reference evidence="3 4" key="1">
    <citation type="journal article" date="2015" name="Microbiome">
        <title>Genomic resolution of linkages in carbon, nitrogen, and sulfur cycling among widespread estuary sediment bacteria.</title>
        <authorList>
            <person name="Baker B.J."/>
            <person name="Lazar C.S."/>
            <person name="Teske A.P."/>
            <person name="Dick G.J."/>
        </authorList>
    </citation>
    <scope>NUCLEOTIDE SEQUENCE [LARGE SCALE GENOMIC DNA]</scope>
    <source>
        <strain evidence="3">DG_78</strain>
    </source>
</reference>
<evidence type="ECO:0000313" key="4">
    <source>
        <dbReference type="Proteomes" id="UP000051012"/>
    </source>
</evidence>
<feature type="domain" description="PpiC" evidence="2">
    <location>
        <begin position="165"/>
        <end position="265"/>
    </location>
</feature>
<dbReference type="PANTHER" id="PTHR47245:SF2">
    <property type="entry name" value="PEPTIDYL-PROLYL CIS-TRANS ISOMERASE HP_0175-RELATED"/>
    <property type="match status" value="1"/>
</dbReference>
<dbReference type="Gene3D" id="3.10.50.40">
    <property type="match status" value="2"/>
</dbReference>
<organism evidence="3 4">
    <name type="scientific">candidate division TA06 bacterium DG_78</name>
    <dbReference type="NCBI Taxonomy" id="1703772"/>
    <lineage>
        <taxon>Bacteria</taxon>
        <taxon>Bacteria division TA06</taxon>
    </lineage>
</organism>
<sequence>MFLLAFLISTLADQIAVYVGNDVILLSEVRENAVFLANDPATQTVFTNTDELTEYVISELISRKMLLLEADAESIIVSRDEIARRVDQMIAGIKQRFPSEADFYKALEEQNLTVDNLRKNYEDNLRTQMIMQQLVQKKLATKIMITPIAVNKFYEEFKDSIAILPGRAKLSHILLPIRPSEAQLQKGFEKALEVYKLLLAGGDFSIIAQEFSEDENSRKKGGMLGKINRGETLEEFEQMVFSLKLGIVSQPFITRLGYHIVEVLNKGTGWVLARQILIKVEITRADTLRTENVAKRLNELITQGADFDSVAKVYSEDPTIDLGEFYINQLTPPFDKVVKELDEGQLSEPVLTPYGYHLIYIKEKVPERFLSLEEMRDQIYQYLYQQELQKYYTQLIEDLKEKTFIKIFETM</sequence>
<protein>
    <recommendedName>
        <fullName evidence="2">PpiC domain-containing protein</fullName>
    </recommendedName>
</protein>
<dbReference type="AlphaFoldDB" id="A0A0S7YBS4"/>
<dbReference type="Pfam" id="PF00639">
    <property type="entry name" value="Rotamase"/>
    <property type="match status" value="2"/>
</dbReference>
<dbReference type="InterPro" id="IPR027304">
    <property type="entry name" value="Trigger_fact/SurA_dom_sf"/>
</dbReference>
<dbReference type="InterPro" id="IPR000297">
    <property type="entry name" value="PPIase_PpiC"/>
</dbReference>
<dbReference type="Proteomes" id="UP000051012">
    <property type="component" value="Unassembled WGS sequence"/>
</dbReference>
<dbReference type="Gene3D" id="1.10.4030.10">
    <property type="entry name" value="Porin chaperone SurA, peptide-binding domain"/>
    <property type="match status" value="1"/>
</dbReference>
<dbReference type="GO" id="GO:0003755">
    <property type="term" value="F:peptidyl-prolyl cis-trans isomerase activity"/>
    <property type="evidence" value="ECO:0007669"/>
    <property type="project" value="UniProtKB-KW"/>
</dbReference>
<dbReference type="PANTHER" id="PTHR47245">
    <property type="entry name" value="PEPTIDYLPROLYL ISOMERASE"/>
    <property type="match status" value="1"/>
</dbReference>
<dbReference type="PROSITE" id="PS50198">
    <property type="entry name" value="PPIC_PPIASE_2"/>
    <property type="match status" value="2"/>
</dbReference>
<name>A0A0S7YBS4_UNCT6</name>
<dbReference type="SUPFAM" id="SSF109998">
    <property type="entry name" value="Triger factor/SurA peptide-binding domain-like"/>
    <property type="match status" value="1"/>
</dbReference>
<dbReference type="EMBL" id="LJNI01000088">
    <property type="protein sequence ID" value="KPJ72247.1"/>
    <property type="molecule type" value="Genomic_DNA"/>
</dbReference>
<keyword evidence="1" id="KW-0413">Isomerase</keyword>
<dbReference type="Pfam" id="PF13624">
    <property type="entry name" value="SurA_N_3"/>
    <property type="match status" value="1"/>
</dbReference>
<gene>
    <name evidence="3" type="ORF">AMJ52_06965</name>
</gene>
<evidence type="ECO:0000313" key="3">
    <source>
        <dbReference type="EMBL" id="KPJ72247.1"/>
    </source>
</evidence>
<dbReference type="SUPFAM" id="SSF54534">
    <property type="entry name" value="FKBP-like"/>
    <property type="match status" value="2"/>
</dbReference>
<evidence type="ECO:0000256" key="1">
    <source>
        <dbReference type="PROSITE-ProRule" id="PRU00278"/>
    </source>
</evidence>
<comment type="caution">
    <text evidence="3">The sequence shown here is derived from an EMBL/GenBank/DDBJ whole genome shotgun (WGS) entry which is preliminary data.</text>
</comment>
<keyword evidence="1" id="KW-0697">Rotamase</keyword>
<accession>A0A0S7YBS4</accession>
<proteinExistence type="predicted"/>
<evidence type="ECO:0000259" key="2">
    <source>
        <dbReference type="PROSITE" id="PS50198"/>
    </source>
</evidence>
<feature type="domain" description="PpiC" evidence="2">
    <location>
        <begin position="268"/>
        <end position="363"/>
    </location>
</feature>
<dbReference type="InterPro" id="IPR046357">
    <property type="entry name" value="PPIase_dom_sf"/>
</dbReference>